<dbReference type="HAMAP" id="MF_00303">
    <property type="entry name" value="Trigger_factor_Tig"/>
    <property type="match status" value="1"/>
</dbReference>
<dbReference type="GO" id="GO:0005737">
    <property type="term" value="C:cytoplasm"/>
    <property type="evidence" value="ECO:0007669"/>
    <property type="project" value="UniProtKB-SubCell"/>
</dbReference>
<dbReference type="EMBL" id="CP002547">
    <property type="protein sequence ID" value="ADY56776.1"/>
    <property type="molecule type" value="Genomic_DNA"/>
</dbReference>
<dbReference type="InterPro" id="IPR005215">
    <property type="entry name" value="Trig_fac"/>
</dbReference>
<dbReference type="NCBIfam" id="TIGR00115">
    <property type="entry name" value="tig"/>
    <property type="match status" value="1"/>
</dbReference>
<dbReference type="Gene3D" id="3.10.50.40">
    <property type="match status" value="1"/>
</dbReference>
<gene>
    <name evidence="12" type="primary">tig</name>
    <name evidence="16" type="ordered locus">Sgly_2491</name>
</gene>
<dbReference type="PIRSF" id="PIRSF003095">
    <property type="entry name" value="Trigger_factor"/>
    <property type="match status" value="1"/>
</dbReference>
<protein>
    <recommendedName>
        <fullName evidence="4 12">Trigger factor</fullName>
        <shortName evidence="12">TF</shortName>
        <ecNumber evidence="3 12">5.2.1.8</ecNumber>
    </recommendedName>
    <alternativeName>
        <fullName evidence="11 12">PPIase</fullName>
    </alternativeName>
</protein>
<dbReference type="Proteomes" id="UP000007488">
    <property type="component" value="Chromosome"/>
</dbReference>
<proteinExistence type="inferred from homology"/>
<dbReference type="RefSeq" id="WP_013625641.1">
    <property type="nucleotide sequence ID" value="NC_015172.1"/>
</dbReference>
<comment type="similarity">
    <text evidence="2 12 14">Belongs to the FKBP-type PPIase family. Tig subfamily.</text>
</comment>
<evidence type="ECO:0000256" key="9">
    <source>
        <dbReference type="ARBA" id="ARBA00023306"/>
    </source>
</evidence>
<keyword evidence="6 12" id="KW-0697">Rotamase</keyword>
<dbReference type="SUPFAM" id="SSF109998">
    <property type="entry name" value="Triger factor/SurA peptide-binding domain-like"/>
    <property type="match status" value="1"/>
</dbReference>
<dbReference type="InterPro" id="IPR036611">
    <property type="entry name" value="Trigger_fac_ribosome-bd_sf"/>
</dbReference>
<dbReference type="AlphaFoldDB" id="F0SVZ2"/>
<dbReference type="InterPro" id="IPR008881">
    <property type="entry name" value="Trigger_fac_ribosome-bd_bac"/>
</dbReference>
<organism evidence="16 17">
    <name type="scientific">Syntrophobotulus glycolicus (strain DSM 8271 / FlGlyR)</name>
    <dbReference type="NCBI Taxonomy" id="645991"/>
    <lineage>
        <taxon>Bacteria</taxon>
        <taxon>Bacillati</taxon>
        <taxon>Bacillota</taxon>
        <taxon>Clostridia</taxon>
        <taxon>Eubacteriales</taxon>
        <taxon>Desulfitobacteriaceae</taxon>
        <taxon>Syntrophobotulus</taxon>
    </lineage>
</organism>
<name>F0SVZ2_SYNGF</name>
<dbReference type="GO" id="GO:0051301">
    <property type="term" value="P:cell division"/>
    <property type="evidence" value="ECO:0007669"/>
    <property type="project" value="UniProtKB-KW"/>
</dbReference>
<dbReference type="SUPFAM" id="SSF54534">
    <property type="entry name" value="FKBP-like"/>
    <property type="match status" value="1"/>
</dbReference>
<comment type="catalytic activity">
    <reaction evidence="1 12 13">
        <text>[protein]-peptidylproline (omega=180) = [protein]-peptidylproline (omega=0)</text>
        <dbReference type="Rhea" id="RHEA:16237"/>
        <dbReference type="Rhea" id="RHEA-COMP:10747"/>
        <dbReference type="Rhea" id="RHEA-COMP:10748"/>
        <dbReference type="ChEBI" id="CHEBI:83833"/>
        <dbReference type="ChEBI" id="CHEBI:83834"/>
        <dbReference type="EC" id="5.2.1.8"/>
    </reaction>
</comment>
<evidence type="ECO:0000256" key="12">
    <source>
        <dbReference type="HAMAP-Rule" id="MF_00303"/>
    </source>
</evidence>
<dbReference type="HOGENOM" id="CLU_033058_3_2_9"/>
<keyword evidence="9 12" id="KW-0131">Cell cycle</keyword>
<evidence type="ECO:0000256" key="8">
    <source>
        <dbReference type="ARBA" id="ARBA00023235"/>
    </source>
</evidence>
<dbReference type="InterPro" id="IPR027304">
    <property type="entry name" value="Trigger_fact/SurA_dom_sf"/>
</dbReference>
<evidence type="ECO:0000259" key="15">
    <source>
        <dbReference type="PROSITE" id="PS50059"/>
    </source>
</evidence>
<comment type="subcellular location">
    <subcellularLocation>
        <location evidence="12">Cytoplasm</location>
    </subcellularLocation>
    <text evidence="12">About half TF is bound to the ribosome near the polypeptide exit tunnel while the other half is free in the cytoplasm.</text>
</comment>
<dbReference type="SUPFAM" id="SSF102735">
    <property type="entry name" value="Trigger factor ribosome-binding domain"/>
    <property type="match status" value="1"/>
</dbReference>
<dbReference type="GO" id="GO:0043022">
    <property type="term" value="F:ribosome binding"/>
    <property type="evidence" value="ECO:0007669"/>
    <property type="project" value="TreeGrafter"/>
</dbReference>
<evidence type="ECO:0000313" key="17">
    <source>
        <dbReference type="Proteomes" id="UP000007488"/>
    </source>
</evidence>
<keyword evidence="8 12" id="KW-0413">Isomerase</keyword>
<dbReference type="InterPro" id="IPR008880">
    <property type="entry name" value="Trigger_fac_C"/>
</dbReference>
<dbReference type="Gene3D" id="1.10.3120.10">
    <property type="entry name" value="Trigger factor, C-terminal domain"/>
    <property type="match status" value="1"/>
</dbReference>
<comment type="function">
    <text evidence="10 12">Involved in protein export. Acts as a chaperone by maintaining the newly synthesized protein in an open conformation. Functions as a peptidyl-prolyl cis-trans isomerase.</text>
</comment>
<dbReference type="eggNOG" id="COG0544">
    <property type="taxonomic scope" value="Bacteria"/>
</dbReference>
<accession>F0SVZ2</accession>
<keyword evidence="7 12" id="KW-0143">Chaperone</keyword>
<dbReference type="GO" id="GO:0003755">
    <property type="term" value="F:peptidyl-prolyl cis-trans isomerase activity"/>
    <property type="evidence" value="ECO:0007669"/>
    <property type="project" value="UniProtKB-UniRule"/>
</dbReference>
<comment type="domain">
    <text evidence="12">Consists of 3 domains; the N-terminus binds the ribosome, the middle domain has PPIase activity, while the C-terminus has intrinsic chaperone activity on its own.</text>
</comment>
<evidence type="ECO:0000256" key="11">
    <source>
        <dbReference type="ARBA" id="ARBA00029986"/>
    </source>
</evidence>
<reference evidence="17" key="2">
    <citation type="submission" date="2011-02" db="EMBL/GenBank/DDBJ databases">
        <title>The complete genome of Syntrophobotulus glycolicus DSM 8271.</title>
        <authorList>
            <person name="Lucas S."/>
            <person name="Copeland A."/>
            <person name="Lapidus A."/>
            <person name="Bruce D."/>
            <person name="Goodwin L."/>
            <person name="Pitluck S."/>
            <person name="Kyrpides N."/>
            <person name="Mavromatis K."/>
            <person name="Pagani I."/>
            <person name="Ivanova N."/>
            <person name="Mikhailova N."/>
            <person name="Chertkov O."/>
            <person name="Held B."/>
            <person name="Detter J.C."/>
            <person name="Tapia R."/>
            <person name="Han C."/>
            <person name="Land M."/>
            <person name="Hauser L."/>
            <person name="Markowitz V."/>
            <person name="Cheng J.-F."/>
            <person name="Hugenholtz P."/>
            <person name="Woyke T."/>
            <person name="Wu D."/>
            <person name="Spring S."/>
            <person name="Schroeder M."/>
            <person name="Brambilla E."/>
            <person name="Klenk H.-P."/>
            <person name="Eisen J.A."/>
        </authorList>
    </citation>
    <scope>NUCLEOTIDE SEQUENCE [LARGE SCALE GENOMIC DNA]</scope>
    <source>
        <strain evidence="17">DSM 8271 / FlGlyR</strain>
    </source>
</reference>
<dbReference type="OrthoDB" id="9767721at2"/>
<dbReference type="PANTHER" id="PTHR30560">
    <property type="entry name" value="TRIGGER FACTOR CHAPERONE AND PEPTIDYL-PROLYL CIS/TRANS ISOMERASE"/>
    <property type="match status" value="1"/>
</dbReference>
<evidence type="ECO:0000256" key="5">
    <source>
        <dbReference type="ARBA" id="ARBA00022618"/>
    </source>
</evidence>
<dbReference type="GO" id="GO:0051083">
    <property type="term" value="P:'de novo' cotranslational protein folding"/>
    <property type="evidence" value="ECO:0007669"/>
    <property type="project" value="TreeGrafter"/>
</dbReference>
<dbReference type="STRING" id="645991.Sgly_2491"/>
<dbReference type="Pfam" id="PF00254">
    <property type="entry name" value="FKBP_C"/>
    <property type="match status" value="1"/>
</dbReference>
<dbReference type="KEGG" id="sgy:Sgly_2491"/>
<sequence length="445" mass="49673">MSVKVENVEKNKVALEITVDVKEFEQAINRAAKKVAGQVNIPGFRKGKAPRHIIERHLGKDYIINEAIDPMLGPAYAKAVEESGIAPVSKPEVDLVQAEEGKDFIFKVIVDVKPEVELGQYLGLKVEPQKAEVTDEKVDEELVRRQETHAKLNTVEEGKVENKDSVTIDFEGFVDGVAFAGGKGEDHELVIGSGTFIPGFEDQLIGSSIGEEVTVKVRFPDEYHSAELSGKDAEFKVAVKGIKRKELVPLDDEFAKDISEFDTLEELKADIKEKMIEATELRLKNEFRAQVVNQAVNHASVEIPESMVASKLDSIVEEMARNLSYQGLTMEQYAKYLNMNEDQLKESYRPQAVEGIKTELVLETISKKEGITVSDEEMQAEMTRLSEQYGRKVEELQTMLAARGELDWFKLGMISDKTIDFLVANNDFQEGSAGQKQEANEVNGE</sequence>
<dbReference type="Pfam" id="PF05697">
    <property type="entry name" value="Trigger_N"/>
    <property type="match status" value="1"/>
</dbReference>
<keyword evidence="17" id="KW-1185">Reference proteome</keyword>
<evidence type="ECO:0000256" key="1">
    <source>
        <dbReference type="ARBA" id="ARBA00000971"/>
    </source>
</evidence>
<evidence type="ECO:0000256" key="14">
    <source>
        <dbReference type="RuleBase" id="RU003914"/>
    </source>
</evidence>
<evidence type="ECO:0000256" key="6">
    <source>
        <dbReference type="ARBA" id="ARBA00023110"/>
    </source>
</evidence>
<dbReference type="InterPro" id="IPR001179">
    <property type="entry name" value="PPIase_FKBP_dom"/>
</dbReference>
<dbReference type="Gene3D" id="3.30.70.1050">
    <property type="entry name" value="Trigger factor ribosome-binding domain"/>
    <property type="match status" value="1"/>
</dbReference>
<dbReference type="PROSITE" id="PS50059">
    <property type="entry name" value="FKBP_PPIASE"/>
    <property type="match status" value="1"/>
</dbReference>
<dbReference type="GO" id="GO:0015031">
    <property type="term" value="P:protein transport"/>
    <property type="evidence" value="ECO:0007669"/>
    <property type="project" value="UniProtKB-UniRule"/>
</dbReference>
<dbReference type="PANTHER" id="PTHR30560:SF3">
    <property type="entry name" value="TRIGGER FACTOR-LIKE PROTEIN TIG, CHLOROPLASTIC"/>
    <property type="match status" value="1"/>
</dbReference>
<keyword evidence="5 12" id="KW-0132">Cell division</keyword>
<reference evidence="16 17" key="1">
    <citation type="journal article" date="2011" name="Stand. Genomic Sci.">
        <title>Complete genome sequence of Syntrophobotulus glycolicus type strain (FlGlyR).</title>
        <authorList>
            <person name="Han C."/>
            <person name="Mwirichia R."/>
            <person name="Chertkov O."/>
            <person name="Held B."/>
            <person name="Lapidus A."/>
            <person name="Nolan M."/>
            <person name="Lucas S."/>
            <person name="Hammon N."/>
            <person name="Deshpande S."/>
            <person name="Cheng J.F."/>
            <person name="Tapia R."/>
            <person name="Goodwin L."/>
            <person name="Pitluck S."/>
            <person name="Huntemann M."/>
            <person name="Liolios K."/>
            <person name="Ivanova N."/>
            <person name="Pagani I."/>
            <person name="Mavromatis K."/>
            <person name="Ovchinikova G."/>
            <person name="Pati A."/>
            <person name="Chen A."/>
            <person name="Palaniappan K."/>
            <person name="Land M."/>
            <person name="Hauser L."/>
            <person name="Brambilla E.M."/>
            <person name="Rohde M."/>
            <person name="Spring S."/>
            <person name="Sikorski J."/>
            <person name="Goker M."/>
            <person name="Woyke T."/>
            <person name="Bristow J."/>
            <person name="Eisen J.A."/>
            <person name="Markowitz V."/>
            <person name="Hugenholtz P."/>
            <person name="Kyrpides N.C."/>
            <person name="Klenk H.P."/>
            <person name="Detter J.C."/>
        </authorList>
    </citation>
    <scope>NUCLEOTIDE SEQUENCE [LARGE SCALE GENOMIC DNA]</scope>
    <source>
        <strain evidence="17">DSM 8271 / FlGlyR</strain>
    </source>
</reference>
<evidence type="ECO:0000256" key="4">
    <source>
        <dbReference type="ARBA" id="ARBA00016902"/>
    </source>
</evidence>
<evidence type="ECO:0000256" key="13">
    <source>
        <dbReference type="PROSITE-ProRule" id="PRU00277"/>
    </source>
</evidence>
<keyword evidence="12" id="KW-0963">Cytoplasm</keyword>
<dbReference type="Pfam" id="PF05698">
    <property type="entry name" value="Trigger_C"/>
    <property type="match status" value="1"/>
</dbReference>
<evidence type="ECO:0000256" key="7">
    <source>
        <dbReference type="ARBA" id="ARBA00023186"/>
    </source>
</evidence>
<dbReference type="InterPro" id="IPR037041">
    <property type="entry name" value="Trigger_fac_C_sf"/>
</dbReference>
<dbReference type="FunFam" id="3.10.50.40:FF:000001">
    <property type="entry name" value="Trigger factor"/>
    <property type="match status" value="1"/>
</dbReference>
<feature type="domain" description="PPIase FKBP-type" evidence="15">
    <location>
        <begin position="163"/>
        <end position="264"/>
    </location>
</feature>
<dbReference type="InterPro" id="IPR046357">
    <property type="entry name" value="PPIase_dom_sf"/>
</dbReference>
<dbReference type="GO" id="GO:0044183">
    <property type="term" value="F:protein folding chaperone"/>
    <property type="evidence" value="ECO:0007669"/>
    <property type="project" value="TreeGrafter"/>
</dbReference>
<evidence type="ECO:0000256" key="2">
    <source>
        <dbReference type="ARBA" id="ARBA00005464"/>
    </source>
</evidence>
<dbReference type="GO" id="GO:0043335">
    <property type="term" value="P:protein unfolding"/>
    <property type="evidence" value="ECO:0007669"/>
    <property type="project" value="TreeGrafter"/>
</dbReference>
<dbReference type="EC" id="5.2.1.8" evidence="3 12"/>
<evidence type="ECO:0000256" key="10">
    <source>
        <dbReference type="ARBA" id="ARBA00024849"/>
    </source>
</evidence>
<evidence type="ECO:0000313" key="16">
    <source>
        <dbReference type="EMBL" id="ADY56776.1"/>
    </source>
</evidence>
<evidence type="ECO:0000256" key="3">
    <source>
        <dbReference type="ARBA" id="ARBA00013194"/>
    </source>
</evidence>